<reference evidence="2 3" key="1">
    <citation type="submission" date="2015-06" db="EMBL/GenBank/DDBJ databases">
        <title>Draft genome sequence of an Alphaproteobacteria species associated to the Mediterranean sponge Oscarella lobularis.</title>
        <authorList>
            <person name="Jourda C."/>
            <person name="Santini S."/>
            <person name="Claverie J.-M."/>
        </authorList>
    </citation>
    <scope>NUCLEOTIDE SEQUENCE [LARGE SCALE GENOMIC DNA]</scope>
    <source>
        <strain evidence="2">IGS</strain>
    </source>
</reference>
<dbReference type="AlphaFoldDB" id="A0A0J9EBP0"/>
<dbReference type="InterPro" id="IPR025582">
    <property type="entry name" value="YARHG_dom"/>
</dbReference>
<dbReference type="Pfam" id="PF14627">
    <property type="entry name" value="DUF4453"/>
    <property type="match status" value="1"/>
</dbReference>
<organism evidence="2 3">
    <name type="scientific">Candidatus Rhodobacter oscarellae</name>
    <dbReference type="NCBI Taxonomy" id="1675527"/>
    <lineage>
        <taxon>Bacteria</taxon>
        <taxon>Pseudomonadati</taxon>
        <taxon>Pseudomonadota</taxon>
        <taxon>Alphaproteobacteria</taxon>
        <taxon>Rhodobacterales</taxon>
        <taxon>Rhodobacter group</taxon>
        <taxon>Rhodobacter</taxon>
    </lineage>
</organism>
<evidence type="ECO:0000259" key="1">
    <source>
        <dbReference type="SMART" id="SM01324"/>
    </source>
</evidence>
<evidence type="ECO:0000313" key="2">
    <source>
        <dbReference type="EMBL" id="KMW60172.1"/>
    </source>
</evidence>
<dbReference type="PATRIC" id="fig|1675527.3.peg.372"/>
<comment type="caution">
    <text evidence="2">The sequence shown here is derived from an EMBL/GenBank/DDBJ whole genome shotgun (WGS) entry which is preliminary data.</text>
</comment>
<gene>
    <name evidence="2" type="ORF">AIOL_000325</name>
</gene>
<sequence length="169" mass="18182">MALDYCEELWFARNMAFHKAGYCFGSNLGQAVFGNFGCVGKDVTLAPRQAAFVARLRASEAEEGCRVDTSAGRVSVSLSEARKRLTDQPFPSIYESACIGWRGGPLSLFAGRGQDAAKMATVFDGVDLLLQYEDADGYSFVEAMTEGEVVAVGWAAIRFDAASCEMMAG</sequence>
<keyword evidence="3" id="KW-1185">Reference proteome</keyword>
<feature type="domain" description="YARHG" evidence="1">
    <location>
        <begin position="1"/>
        <end position="61"/>
    </location>
</feature>
<name>A0A0J9EBP0_9RHOB</name>
<evidence type="ECO:0000313" key="3">
    <source>
        <dbReference type="Proteomes" id="UP000037178"/>
    </source>
</evidence>
<dbReference type="Pfam" id="PF13308">
    <property type="entry name" value="YARHG"/>
    <property type="match status" value="1"/>
</dbReference>
<dbReference type="Proteomes" id="UP000037178">
    <property type="component" value="Unassembled WGS sequence"/>
</dbReference>
<dbReference type="SMART" id="SM01324">
    <property type="entry name" value="YARHG"/>
    <property type="match status" value="1"/>
</dbReference>
<dbReference type="InterPro" id="IPR027920">
    <property type="entry name" value="DUF4453"/>
</dbReference>
<proteinExistence type="predicted"/>
<accession>A0A0J9EBP0</accession>
<protein>
    <recommendedName>
        <fullName evidence="1">YARHG domain-containing protein</fullName>
    </recommendedName>
</protein>
<dbReference type="STRING" id="1675527.AIOL_000325"/>
<dbReference type="EMBL" id="LFTY01000001">
    <property type="protein sequence ID" value="KMW60172.1"/>
    <property type="molecule type" value="Genomic_DNA"/>
</dbReference>